<dbReference type="EC" id="2.7.13.3" evidence="2"/>
<feature type="transmembrane region" description="Helical" evidence="9">
    <location>
        <begin position="93"/>
        <end position="114"/>
    </location>
</feature>
<evidence type="ECO:0000256" key="6">
    <source>
        <dbReference type="ARBA" id="ARBA00022777"/>
    </source>
</evidence>
<evidence type="ECO:0000256" key="2">
    <source>
        <dbReference type="ARBA" id="ARBA00012438"/>
    </source>
</evidence>
<keyword evidence="9" id="KW-1133">Transmembrane helix</keyword>
<protein>
    <recommendedName>
        <fullName evidence="2">histidine kinase</fullName>
        <ecNumber evidence="2">2.7.13.3</ecNumber>
    </recommendedName>
</protein>
<dbReference type="InterPro" id="IPR036890">
    <property type="entry name" value="HATPase_C_sf"/>
</dbReference>
<dbReference type="CDD" id="cd16917">
    <property type="entry name" value="HATPase_UhpB-NarQ-NarX-like"/>
    <property type="match status" value="1"/>
</dbReference>
<dbReference type="SUPFAM" id="SSF55874">
    <property type="entry name" value="ATPase domain of HSP90 chaperone/DNA topoisomerase II/histidine kinase"/>
    <property type="match status" value="1"/>
</dbReference>
<dbReference type="Gene3D" id="1.20.5.1930">
    <property type="match status" value="1"/>
</dbReference>
<evidence type="ECO:0000256" key="5">
    <source>
        <dbReference type="ARBA" id="ARBA00022741"/>
    </source>
</evidence>
<reference evidence="11 12" key="1">
    <citation type="submission" date="2015-02" db="EMBL/GenBank/DDBJ databases">
        <title>Draft genome sequences of ten Microbacterium spp. with emphasis on heavy metal contaminated environments.</title>
        <authorList>
            <person name="Corretto E."/>
        </authorList>
    </citation>
    <scope>NUCLEOTIDE SEQUENCE [LARGE SCALE GENOMIC DNA]</scope>
    <source>
        <strain evidence="11 12">BEL4b</strain>
    </source>
</reference>
<dbReference type="InterPro" id="IPR050482">
    <property type="entry name" value="Sensor_HK_TwoCompSys"/>
</dbReference>
<organism evidence="11 12">
    <name type="scientific">Microbacterium oxydans</name>
    <dbReference type="NCBI Taxonomy" id="82380"/>
    <lineage>
        <taxon>Bacteria</taxon>
        <taxon>Bacillati</taxon>
        <taxon>Actinomycetota</taxon>
        <taxon>Actinomycetes</taxon>
        <taxon>Micrococcales</taxon>
        <taxon>Microbacteriaceae</taxon>
        <taxon>Microbacterium</taxon>
    </lineage>
</organism>
<keyword evidence="7" id="KW-0067">ATP-binding</keyword>
<dbReference type="AlphaFoldDB" id="A0A0F0L944"/>
<dbReference type="PANTHER" id="PTHR24421:SF10">
    <property type="entry name" value="NITRATE_NITRITE SENSOR PROTEIN NARQ"/>
    <property type="match status" value="1"/>
</dbReference>
<dbReference type="GO" id="GO:0000155">
    <property type="term" value="F:phosphorelay sensor kinase activity"/>
    <property type="evidence" value="ECO:0007669"/>
    <property type="project" value="InterPro"/>
</dbReference>
<feature type="transmembrane region" description="Helical" evidence="9">
    <location>
        <begin position="52"/>
        <end position="73"/>
    </location>
</feature>
<keyword evidence="3" id="KW-0597">Phosphoprotein</keyword>
<accession>A0A0F0L944</accession>
<dbReference type="GO" id="GO:0005524">
    <property type="term" value="F:ATP binding"/>
    <property type="evidence" value="ECO:0007669"/>
    <property type="project" value="UniProtKB-KW"/>
</dbReference>
<feature type="transmembrane region" description="Helical" evidence="9">
    <location>
        <begin position="12"/>
        <end position="31"/>
    </location>
</feature>
<feature type="domain" description="Signal transduction histidine kinase subgroup 3 dimerisation and phosphoacceptor" evidence="10">
    <location>
        <begin position="172"/>
        <end position="237"/>
    </location>
</feature>
<dbReference type="PANTHER" id="PTHR24421">
    <property type="entry name" value="NITRATE/NITRITE SENSOR PROTEIN NARX-RELATED"/>
    <property type="match status" value="1"/>
</dbReference>
<evidence type="ECO:0000256" key="9">
    <source>
        <dbReference type="SAM" id="Phobius"/>
    </source>
</evidence>
<dbReference type="GO" id="GO:0016020">
    <property type="term" value="C:membrane"/>
    <property type="evidence" value="ECO:0007669"/>
    <property type="project" value="InterPro"/>
</dbReference>
<evidence type="ECO:0000256" key="8">
    <source>
        <dbReference type="ARBA" id="ARBA00023012"/>
    </source>
</evidence>
<name>A0A0F0L944_9MICO</name>
<gene>
    <name evidence="11" type="primary">narX_3</name>
    <name evidence="11" type="ORF">RS83_02286</name>
</gene>
<dbReference type="Gene3D" id="3.30.565.10">
    <property type="entry name" value="Histidine kinase-like ATPase, C-terminal domain"/>
    <property type="match status" value="1"/>
</dbReference>
<proteinExistence type="predicted"/>
<evidence type="ECO:0000256" key="4">
    <source>
        <dbReference type="ARBA" id="ARBA00022679"/>
    </source>
</evidence>
<dbReference type="Proteomes" id="UP000033640">
    <property type="component" value="Unassembled WGS sequence"/>
</dbReference>
<keyword evidence="6" id="KW-0418">Kinase</keyword>
<evidence type="ECO:0000256" key="7">
    <source>
        <dbReference type="ARBA" id="ARBA00022840"/>
    </source>
</evidence>
<evidence type="ECO:0000256" key="3">
    <source>
        <dbReference type="ARBA" id="ARBA00022553"/>
    </source>
</evidence>
<evidence type="ECO:0000313" key="12">
    <source>
        <dbReference type="Proteomes" id="UP000033640"/>
    </source>
</evidence>
<keyword evidence="8" id="KW-0902">Two-component regulatory system</keyword>
<evidence type="ECO:0000313" key="11">
    <source>
        <dbReference type="EMBL" id="KJL28805.1"/>
    </source>
</evidence>
<evidence type="ECO:0000259" key="10">
    <source>
        <dbReference type="Pfam" id="PF07730"/>
    </source>
</evidence>
<dbReference type="PATRIC" id="fig|82380.11.peg.2321"/>
<comment type="catalytic activity">
    <reaction evidence="1">
        <text>ATP + protein L-histidine = ADP + protein N-phospho-L-histidine.</text>
        <dbReference type="EC" id="2.7.13.3"/>
    </reaction>
</comment>
<keyword evidence="9" id="KW-0472">Membrane</keyword>
<keyword evidence="4 11" id="KW-0808">Transferase</keyword>
<keyword evidence="9" id="KW-0812">Transmembrane</keyword>
<evidence type="ECO:0000256" key="1">
    <source>
        <dbReference type="ARBA" id="ARBA00000085"/>
    </source>
</evidence>
<dbReference type="EMBL" id="JYIW01000025">
    <property type="protein sequence ID" value="KJL28805.1"/>
    <property type="molecule type" value="Genomic_DNA"/>
</dbReference>
<dbReference type="Pfam" id="PF07730">
    <property type="entry name" value="HisKA_3"/>
    <property type="match status" value="1"/>
</dbReference>
<feature type="transmembrane region" description="Helical" evidence="9">
    <location>
        <begin position="121"/>
        <end position="140"/>
    </location>
</feature>
<sequence length="374" mass="40428">MSLHRWEWLLDVVALVAFIVAAVTIIADRAWWTAPGLVLAATAVIGRRRLPVWAATGAVVASGVVLFTPNIAFPTWVLAEVVLFTLAIRALRTWTLVLAAVHALVLYAGAIVVFDERPWEPVALILPVWTAAVVAFGMALRSNDDYVRALEAQAQSAVAFRESEVARHVGEERLRIARDLHDSVAHSVSVISLHAGSAERHLEKDPERVTASLRQIRASSREVVDELQEILTLLRDPLGSSETEEVPGPAALDSLVATARRAGLHVQETLEPLPSLDRSVGVAVYRILQESFTNALKHGAGDVVVSVRPEGNMVHIDVNNAVAHGGTRGAGFGIVGMTERAASVHGTLEAVHNGSRFEVTARLPMHLHSHEGEY</sequence>
<comment type="caution">
    <text evidence="11">The sequence shown here is derived from an EMBL/GenBank/DDBJ whole genome shotgun (WGS) entry which is preliminary data.</text>
</comment>
<dbReference type="InterPro" id="IPR011712">
    <property type="entry name" value="Sig_transdc_His_kin_sub3_dim/P"/>
</dbReference>
<keyword evidence="5" id="KW-0547">Nucleotide-binding</keyword>
<dbReference type="GO" id="GO:0046983">
    <property type="term" value="F:protein dimerization activity"/>
    <property type="evidence" value="ECO:0007669"/>
    <property type="project" value="InterPro"/>
</dbReference>